<dbReference type="InterPro" id="IPR003594">
    <property type="entry name" value="HATPase_dom"/>
</dbReference>
<dbReference type="AlphaFoldDB" id="A0A1G1WYI9"/>
<dbReference type="InterPro" id="IPR004358">
    <property type="entry name" value="Sig_transdc_His_kin-like_C"/>
</dbReference>
<evidence type="ECO:0000256" key="7">
    <source>
        <dbReference type="ARBA" id="ARBA00023136"/>
    </source>
</evidence>
<dbReference type="EC" id="2.7.13.3" evidence="2"/>
<dbReference type="FunFam" id="1.10.287.130:FF:000001">
    <property type="entry name" value="Two-component sensor histidine kinase"/>
    <property type="match status" value="1"/>
</dbReference>
<sequence>MSLVDQKTRAKNGVAAGSVKEVRPSAEAYQKAIRELTHANLRLRQLDKAKDEFISIASHELRNPMSIIKGNISMILSGDIGSVNEDIRDVLTDVQVAVERQIRLVNELLDISKIEAGAMNFRLHDHIKIDHLAGLLVTSIQSVAKAQNTEVKIKLPEKPLPAVQADQDKVSQVLINLVTNAMKFTKNGTISIDFYVKGDFVITRINDTGIGIPEKQKMLLFKKFSKAASSSVGTISAGSGLGLYISKKFIDRQGGDIWLEKSNPGAGSTFCFSLPISQSPTAKKVKEEISSLQSLKGGPYEQNIISRG</sequence>
<evidence type="ECO:0000256" key="6">
    <source>
        <dbReference type="ARBA" id="ARBA00023012"/>
    </source>
</evidence>
<dbReference type="SUPFAM" id="SSF55874">
    <property type="entry name" value="ATPase domain of HSP90 chaperone/DNA topoisomerase II/histidine kinase"/>
    <property type="match status" value="1"/>
</dbReference>
<evidence type="ECO:0000313" key="10">
    <source>
        <dbReference type="Proteomes" id="UP000179279"/>
    </source>
</evidence>
<keyword evidence="3" id="KW-0597">Phosphoprotein</keyword>
<dbReference type="FunFam" id="3.30.565.10:FF:000006">
    <property type="entry name" value="Sensor histidine kinase WalK"/>
    <property type="match status" value="1"/>
</dbReference>
<proteinExistence type="predicted"/>
<dbReference type="Gene3D" id="1.10.287.130">
    <property type="match status" value="1"/>
</dbReference>
<keyword evidence="5" id="KW-0418">Kinase</keyword>
<name>A0A1G1WYI9_9BACT</name>
<dbReference type="Gene3D" id="3.30.565.10">
    <property type="entry name" value="Histidine kinase-like ATPase, C-terminal domain"/>
    <property type="match status" value="1"/>
</dbReference>
<dbReference type="PROSITE" id="PS50109">
    <property type="entry name" value="HIS_KIN"/>
    <property type="match status" value="1"/>
</dbReference>
<dbReference type="PRINTS" id="PR00344">
    <property type="entry name" value="BCTRLSENSOR"/>
</dbReference>
<evidence type="ECO:0000256" key="5">
    <source>
        <dbReference type="ARBA" id="ARBA00022777"/>
    </source>
</evidence>
<evidence type="ECO:0000256" key="1">
    <source>
        <dbReference type="ARBA" id="ARBA00000085"/>
    </source>
</evidence>
<evidence type="ECO:0000256" key="2">
    <source>
        <dbReference type="ARBA" id="ARBA00012438"/>
    </source>
</evidence>
<evidence type="ECO:0000313" key="9">
    <source>
        <dbReference type="EMBL" id="OGY32631.1"/>
    </source>
</evidence>
<keyword evidence="6" id="KW-0902">Two-component regulatory system</keyword>
<gene>
    <name evidence="9" type="ORF">A3A57_01900</name>
</gene>
<evidence type="ECO:0000256" key="4">
    <source>
        <dbReference type="ARBA" id="ARBA00022679"/>
    </source>
</evidence>
<accession>A0A1G1WYI9</accession>
<comment type="caution">
    <text evidence="9">The sequence shown here is derived from an EMBL/GenBank/DDBJ whole genome shotgun (WGS) entry which is preliminary data.</text>
</comment>
<dbReference type="Pfam" id="PF02518">
    <property type="entry name" value="HATPase_c"/>
    <property type="match status" value="1"/>
</dbReference>
<dbReference type="InterPro" id="IPR036097">
    <property type="entry name" value="HisK_dim/P_sf"/>
</dbReference>
<keyword evidence="4" id="KW-0808">Transferase</keyword>
<organism evidence="9 10">
    <name type="scientific">Candidatus Woykebacteria bacterium RIFCSPLOWO2_01_FULL_41_12</name>
    <dbReference type="NCBI Taxonomy" id="1802604"/>
    <lineage>
        <taxon>Bacteria</taxon>
        <taxon>Candidatus Woykeibacteriota</taxon>
    </lineage>
</organism>
<dbReference type="PANTHER" id="PTHR43711">
    <property type="entry name" value="TWO-COMPONENT HISTIDINE KINASE"/>
    <property type="match status" value="1"/>
</dbReference>
<reference evidence="9 10" key="1">
    <citation type="journal article" date="2016" name="Nat. Commun.">
        <title>Thousands of microbial genomes shed light on interconnected biogeochemical processes in an aquifer system.</title>
        <authorList>
            <person name="Anantharaman K."/>
            <person name="Brown C.T."/>
            <person name="Hug L.A."/>
            <person name="Sharon I."/>
            <person name="Castelle C.J."/>
            <person name="Probst A.J."/>
            <person name="Thomas B.C."/>
            <person name="Singh A."/>
            <person name="Wilkins M.J."/>
            <person name="Karaoz U."/>
            <person name="Brodie E.L."/>
            <person name="Williams K.H."/>
            <person name="Hubbard S.S."/>
            <person name="Banfield J.F."/>
        </authorList>
    </citation>
    <scope>NUCLEOTIDE SEQUENCE [LARGE SCALE GENOMIC DNA]</scope>
</reference>
<dbReference type="Pfam" id="PF00512">
    <property type="entry name" value="HisKA"/>
    <property type="match status" value="1"/>
</dbReference>
<dbReference type="InterPro" id="IPR003661">
    <property type="entry name" value="HisK_dim/P_dom"/>
</dbReference>
<dbReference type="SUPFAM" id="SSF47384">
    <property type="entry name" value="Homodimeric domain of signal transducing histidine kinase"/>
    <property type="match status" value="1"/>
</dbReference>
<dbReference type="GO" id="GO:0000155">
    <property type="term" value="F:phosphorelay sensor kinase activity"/>
    <property type="evidence" value="ECO:0007669"/>
    <property type="project" value="InterPro"/>
</dbReference>
<evidence type="ECO:0000259" key="8">
    <source>
        <dbReference type="PROSITE" id="PS50109"/>
    </source>
</evidence>
<dbReference type="SMART" id="SM00387">
    <property type="entry name" value="HATPase_c"/>
    <property type="match status" value="1"/>
</dbReference>
<dbReference type="CDD" id="cd00082">
    <property type="entry name" value="HisKA"/>
    <property type="match status" value="1"/>
</dbReference>
<dbReference type="Proteomes" id="UP000179279">
    <property type="component" value="Unassembled WGS sequence"/>
</dbReference>
<evidence type="ECO:0000256" key="3">
    <source>
        <dbReference type="ARBA" id="ARBA00022553"/>
    </source>
</evidence>
<protein>
    <recommendedName>
        <fullName evidence="2">histidine kinase</fullName>
        <ecNumber evidence="2">2.7.13.3</ecNumber>
    </recommendedName>
</protein>
<comment type="catalytic activity">
    <reaction evidence="1">
        <text>ATP + protein L-histidine = ADP + protein N-phospho-L-histidine.</text>
        <dbReference type="EC" id="2.7.13.3"/>
    </reaction>
</comment>
<dbReference type="InterPro" id="IPR050736">
    <property type="entry name" value="Sensor_HK_Regulatory"/>
</dbReference>
<feature type="domain" description="Histidine kinase" evidence="8">
    <location>
        <begin position="56"/>
        <end position="278"/>
    </location>
</feature>
<dbReference type="InterPro" id="IPR036890">
    <property type="entry name" value="HATPase_C_sf"/>
</dbReference>
<dbReference type="InterPro" id="IPR005467">
    <property type="entry name" value="His_kinase_dom"/>
</dbReference>
<keyword evidence="7" id="KW-0472">Membrane</keyword>
<dbReference type="SMART" id="SM00388">
    <property type="entry name" value="HisKA"/>
    <property type="match status" value="1"/>
</dbReference>
<dbReference type="PANTHER" id="PTHR43711:SF1">
    <property type="entry name" value="HISTIDINE KINASE 1"/>
    <property type="match status" value="1"/>
</dbReference>
<dbReference type="EMBL" id="MHDA01000011">
    <property type="protein sequence ID" value="OGY32631.1"/>
    <property type="molecule type" value="Genomic_DNA"/>
</dbReference>